<dbReference type="AlphaFoldDB" id="A0A8T3BL05"/>
<evidence type="ECO:0000313" key="2">
    <source>
        <dbReference type="Proteomes" id="UP000829196"/>
    </source>
</evidence>
<comment type="caution">
    <text evidence="1">The sequence shown here is derived from an EMBL/GenBank/DDBJ whole genome shotgun (WGS) entry which is preliminary data.</text>
</comment>
<evidence type="ECO:0000313" key="1">
    <source>
        <dbReference type="EMBL" id="KAI0512375.1"/>
    </source>
</evidence>
<gene>
    <name evidence="1" type="ORF">KFK09_013014</name>
</gene>
<proteinExistence type="predicted"/>
<dbReference type="Proteomes" id="UP000829196">
    <property type="component" value="Unassembled WGS sequence"/>
</dbReference>
<protein>
    <submittedName>
        <fullName evidence="1">Uncharacterized protein</fullName>
    </submittedName>
</protein>
<accession>A0A8T3BL05</accession>
<dbReference type="EMBL" id="JAGYWB010000009">
    <property type="protein sequence ID" value="KAI0512375.1"/>
    <property type="molecule type" value="Genomic_DNA"/>
</dbReference>
<organism evidence="1 2">
    <name type="scientific">Dendrobium nobile</name>
    <name type="common">Orchid</name>
    <dbReference type="NCBI Taxonomy" id="94219"/>
    <lineage>
        <taxon>Eukaryota</taxon>
        <taxon>Viridiplantae</taxon>
        <taxon>Streptophyta</taxon>
        <taxon>Embryophyta</taxon>
        <taxon>Tracheophyta</taxon>
        <taxon>Spermatophyta</taxon>
        <taxon>Magnoliopsida</taxon>
        <taxon>Liliopsida</taxon>
        <taxon>Asparagales</taxon>
        <taxon>Orchidaceae</taxon>
        <taxon>Epidendroideae</taxon>
        <taxon>Malaxideae</taxon>
        <taxon>Dendrobiinae</taxon>
        <taxon>Dendrobium</taxon>
    </lineage>
</organism>
<keyword evidence="2" id="KW-1185">Reference proteome</keyword>
<reference evidence="1" key="1">
    <citation type="journal article" date="2022" name="Front. Genet.">
        <title>Chromosome-Scale Assembly of the Dendrobium nobile Genome Provides Insights Into the Molecular Mechanism of the Biosynthesis of the Medicinal Active Ingredient of Dendrobium.</title>
        <authorList>
            <person name="Xu Q."/>
            <person name="Niu S.-C."/>
            <person name="Li K.-L."/>
            <person name="Zheng P.-J."/>
            <person name="Zhang X.-J."/>
            <person name="Jia Y."/>
            <person name="Liu Y."/>
            <person name="Niu Y.-X."/>
            <person name="Yu L.-H."/>
            <person name="Chen D.-F."/>
            <person name="Zhang G.-Q."/>
        </authorList>
    </citation>
    <scope>NUCLEOTIDE SEQUENCE</scope>
    <source>
        <tissue evidence="1">Leaf</tissue>
    </source>
</reference>
<sequence length="68" mass="7568">MQELGAKVKQLAQHNYSQLRINELFITKTAHGSSSKKMIEKNMLSGNASLIIGKTTMPKWPPRAMLGL</sequence>
<name>A0A8T3BL05_DENNO</name>